<dbReference type="Proteomes" id="UP000219338">
    <property type="component" value="Unassembled WGS sequence"/>
</dbReference>
<dbReference type="AlphaFoldDB" id="A0A284RPC5"/>
<proteinExistence type="predicted"/>
<feature type="region of interest" description="Disordered" evidence="1">
    <location>
        <begin position="40"/>
        <end position="79"/>
    </location>
</feature>
<evidence type="ECO:0000256" key="1">
    <source>
        <dbReference type="SAM" id="MobiDB-lite"/>
    </source>
</evidence>
<feature type="compositionally biased region" description="Basic and acidic residues" evidence="1">
    <location>
        <begin position="50"/>
        <end position="69"/>
    </location>
</feature>
<organism evidence="2 3">
    <name type="scientific">Armillaria ostoyae</name>
    <name type="common">Armillaria root rot fungus</name>
    <dbReference type="NCBI Taxonomy" id="47428"/>
    <lineage>
        <taxon>Eukaryota</taxon>
        <taxon>Fungi</taxon>
        <taxon>Dikarya</taxon>
        <taxon>Basidiomycota</taxon>
        <taxon>Agaricomycotina</taxon>
        <taxon>Agaricomycetes</taxon>
        <taxon>Agaricomycetidae</taxon>
        <taxon>Agaricales</taxon>
        <taxon>Marasmiineae</taxon>
        <taxon>Physalacriaceae</taxon>
        <taxon>Armillaria</taxon>
    </lineage>
</organism>
<evidence type="ECO:0000313" key="2">
    <source>
        <dbReference type="EMBL" id="SJL10607.1"/>
    </source>
</evidence>
<keyword evidence="3" id="KW-1185">Reference proteome</keyword>
<name>A0A284RPC5_ARMOS</name>
<sequence>MPTLSNDHSSTGNELDDWEYIYDDANNTQNLKAMMKMSHPIFRPPPAASPKEDTNADLHRKPHAKRESRSPYLNRYTSA</sequence>
<dbReference type="EMBL" id="FUEG01000012">
    <property type="protein sequence ID" value="SJL10607.1"/>
    <property type="molecule type" value="Genomic_DNA"/>
</dbReference>
<accession>A0A284RPC5</accession>
<protein>
    <submittedName>
        <fullName evidence="2">Uncharacterized protein</fullName>
    </submittedName>
</protein>
<gene>
    <name evidence="2" type="ORF">ARMOST_13997</name>
</gene>
<reference evidence="3" key="1">
    <citation type="journal article" date="2017" name="Nat. Ecol. Evol.">
        <title>Genome expansion and lineage-specific genetic innovations in the forest pathogenic fungi Armillaria.</title>
        <authorList>
            <person name="Sipos G."/>
            <person name="Prasanna A.N."/>
            <person name="Walter M.C."/>
            <person name="O'Connor E."/>
            <person name="Balint B."/>
            <person name="Krizsan K."/>
            <person name="Kiss B."/>
            <person name="Hess J."/>
            <person name="Varga T."/>
            <person name="Slot J."/>
            <person name="Riley R."/>
            <person name="Boka B."/>
            <person name="Rigling D."/>
            <person name="Barry K."/>
            <person name="Lee J."/>
            <person name="Mihaltcheva S."/>
            <person name="LaButti K."/>
            <person name="Lipzen A."/>
            <person name="Waldron R."/>
            <person name="Moloney N.M."/>
            <person name="Sperisen C."/>
            <person name="Kredics L."/>
            <person name="Vagvoelgyi C."/>
            <person name="Patrignani A."/>
            <person name="Fitzpatrick D."/>
            <person name="Nagy I."/>
            <person name="Doyle S."/>
            <person name="Anderson J.B."/>
            <person name="Grigoriev I.V."/>
            <person name="Gueldener U."/>
            <person name="Muensterkoetter M."/>
            <person name="Nagy L.G."/>
        </authorList>
    </citation>
    <scope>NUCLEOTIDE SEQUENCE [LARGE SCALE GENOMIC DNA]</scope>
    <source>
        <strain evidence="3">C18/9</strain>
    </source>
</reference>
<evidence type="ECO:0000313" key="3">
    <source>
        <dbReference type="Proteomes" id="UP000219338"/>
    </source>
</evidence>